<proteinExistence type="predicted"/>
<sequence>MIGFAVTGLTIYLFYLSLRRDKTKTITLKDYGYLLVLMIGIGIADFSMKIFQQTQPIIEKQFFIFSIFFFAFIYSFGVILFKRIPLNKKTVVSGAVLGIPNVFSSVFLIGALESIAAILVYPVVNIGIILLTAVLAFLIWKESLNRIGIVSLITGLISIILLTL</sequence>
<gene>
    <name evidence="2" type="ORF">ASZ90_005231</name>
</gene>
<name>A0A0W8FVT4_9ZZZZ</name>
<comment type="caution">
    <text evidence="2">The sequence shown here is derived from an EMBL/GenBank/DDBJ whole genome shotgun (WGS) entry which is preliminary data.</text>
</comment>
<accession>A0A0W8FVT4</accession>
<feature type="transmembrane region" description="Helical" evidence="1">
    <location>
        <begin position="118"/>
        <end position="140"/>
    </location>
</feature>
<feature type="transmembrane region" description="Helical" evidence="1">
    <location>
        <begin position="31"/>
        <end position="50"/>
    </location>
</feature>
<feature type="transmembrane region" description="Helical" evidence="1">
    <location>
        <begin position="93"/>
        <end position="112"/>
    </location>
</feature>
<feature type="transmembrane region" description="Helical" evidence="1">
    <location>
        <begin position="147"/>
        <end position="163"/>
    </location>
</feature>
<keyword evidence="1" id="KW-0812">Transmembrane</keyword>
<feature type="transmembrane region" description="Helical" evidence="1">
    <location>
        <begin position="62"/>
        <end position="81"/>
    </location>
</feature>
<dbReference type="Gene3D" id="1.10.3730.20">
    <property type="match status" value="1"/>
</dbReference>
<evidence type="ECO:0000313" key="2">
    <source>
        <dbReference type="EMBL" id="KUG24954.1"/>
    </source>
</evidence>
<organism evidence="2">
    <name type="scientific">hydrocarbon metagenome</name>
    <dbReference type="NCBI Taxonomy" id="938273"/>
    <lineage>
        <taxon>unclassified sequences</taxon>
        <taxon>metagenomes</taxon>
        <taxon>ecological metagenomes</taxon>
    </lineage>
</organism>
<keyword evidence="1" id="KW-0472">Membrane</keyword>
<dbReference type="AlphaFoldDB" id="A0A0W8FVT4"/>
<evidence type="ECO:0000256" key="1">
    <source>
        <dbReference type="SAM" id="Phobius"/>
    </source>
</evidence>
<dbReference type="InterPro" id="IPR037185">
    <property type="entry name" value="EmrE-like"/>
</dbReference>
<protein>
    <submittedName>
        <fullName evidence="2">Integral membrane protein</fullName>
    </submittedName>
</protein>
<dbReference type="EMBL" id="LNQE01000792">
    <property type="protein sequence ID" value="KUG24954.1"/>
    <property type="molecule type" value="Genomic_DNA"/>
</dbReference>
<reference evidence="2" key="1">
    <citation type="journal article" date="2015" name="Proc. Natl. Acad. Sci. U.S.A.">
        <title>Networks of energetic and metabolic interactions define dynamics in microbial communities.</title>
        <authorList>
            <person name="Embree M."/>
            <person name="Liu J.K."/>
            <person name="Al-Bassam M.M."/>
            <person name="Zengler K."/>
        </authorList>
    </citation>
    <scope>NUCLEOTIDE SEQUENCE</scope>
</reference>
<keyword evidence="1" id="KW-1133">Transmembrane helix</keyword>
<dbReference type="SUPFAM" id="SSF103481">
    <property type="entry name" value="Multidrug resistance efflux transporter EmrE"/>
    <property type="match status" value="1"/>
</dbReference>